<evidence type="ECO:0000313" key="4">
    <source>
        <dbReference type="Proteomes" id="UP000238322"/>
    </source>
</evidence>
<evidence type="ECO:0000256" key="1">
    <source>
        <dbReference type="ARBA" id="ARBA00023004"/>
    </source>
</evidence>
<keyword evidence="1" id="KW-0408">Iron</keyword>
<dbReference type="EMBL" id="PUHY01000015">
    <property type="protein sequence ID" value="PQO29458.1"/>
    <property type="molecule type" value="Genomic_DNA"/>
</dbReference>
<dbReference type="InterPro" id="IPR008988">
    <property type="entry name" value="Transcriptional_repressor_C"/>
</dbReference>
<dbReference type="GO" id="GO:0046914">
    <property type="term" value="F:transition metal ion binding"/>
    <property type="evidence" value="ECO:0007669"/>
    <property type="project" value="InterPro"/>
</dbReference>
<dbReference type="InterPro" id="IPR038157">
    <property type="entry name" value="FeoA_core_dom"/>
</dbReference>
<organism evidence="3 4">
    <name type="scientific">Blastopirellula marina</name>
    <dbReference type="NCBI Taxonomy" id="124"/>
    <lineage>
        <taxon>Bacteria</taxon>
        <taxon>Pseudomonadati</taxon>
        <taxon>Planctomycetota</taxon>
        <taxon>Planctomycetia</taxon>
        <taxon>Pirellulales</taxon>
        <taxon>Pirellulaceae</taxon>
        <taxon>Blastopirellula</taxon>
    </lineage>
</organism>
<sequence>MQMLPDIPLSMVRCGTKVRISQVIGGCDDVKRMAELGLRDGTEVEMLQSGSPCILRVGHSKLCFRPSDILNILVNTDMVEC</sequence>
<dbReference type="AlphaFoldDB" id="A0A2S8FBA9"/>
<dbReference type="Gene3D" id="2.30.30.90">
    <property type="match status" value="1"/>
</dbReference>
<dbReference type="Proteomes" id="UP000238322">
    <property type="component" value="Unassembled WGS sequence"/>
</dbReference>
<dbReference type="SMART" id="SM00899">
    <property type="entry name" value="FeoA"/>
    <property type="match status" value="1"/>
</dbReference>
<name>A0A2S8FBA9_9BACT</name>
<accession>A0A2S8FBA9</accession>
<dbReference type="InterPro" id="IPR007167">
    <property type="entry name" value="Fe-transptr_FeoA-like"/>
</dbReference>
<feature type="domain" description="Ferrous iron transporter FeoA-like" evidence="2">
    <location>
        <begin position="7"/>
        <end position="76"/>
    </location>
</feature>
<dbReference type="Pfam" id="PF04023">
    <property type="entry name" value="FeoA"/>
    <property type="match status" value="1"/>
</dbReference>
<proteinExistence type="predicted"/>
<gene>
    <name evidence="3" type="ORF">C5Y83_25675</name>
</gene>
<evidence type="ECO:0000313" key="3">
    <source>
        <dbReference type="EMBL" id="PQO29458.1"/>
    </source>
</evidence>
<comment type="caution">
    <text evidence="3">The sequence shown here is derived from an EMBL/GenBank/DDBJ whole genome shotgun (WGS) entry which is preliminary data.</text>
</comment>
<dbReference type="SUPFAM" id="SSF50037">
    <property type="entry name" value="C-terminal domain of transcriptional repressors"/>
    <property type="match status" value="1"/>
</dbReference>
<evidence type="ECO:0000259" key="2">
    <source>
        <dbReference type="SMART" id="SM00899"/>
    </source>
</evidence>
<protein>
    <submittedName>
        <fullName evidence="3">Ferrous iron transport protein A</fullName>
    </submittedName>
</protein>
<reference evidence="3 4" key="1">
    <citation type="submission" date="2018-02" db="EMBL/GenBank/DDBJ databases">
        <title>Comparative genomes isolates from brazilian mangrove.</title>
        <authorList>
            <person name="Araujo J.E."/>
            <person name="Taketani R.G."/>
            <person name="Silva M.C.P."/>
            <person name="Loureco M.V."/>
            <person name="Andreote F.D."/>
        </authorList>
    </citation>
    <scope>NUCLEOTIDE SEQUENCE [LARGE SCALE GENOMIC DNA]</scope>
    <source>
        <strain evidence="3 4">Hex-1 MGV</strain>
    </source>
</reference>